<gene>
    <name evidence="2" type="ORF">L1049_015153</name>
</gene>
<evidence type="ECO:0000313" key="3">
    <source>
        <dbReference type="Proteomes" id="UP001415857"/>
    </source>
</evidence>
<dbReference type="InterPro" id="IPR001810">
    <property type="entry name" value="F-box_dom"/>
</dbReference>
<evidence type="ECO:0000259" key="1">
    <source>
        <dbReference type="SMART" id="SM00256"/>
    </source>
</evidence>
<dbReference type="InterPro" id="IPR055290">
    <property type="entry name" value="At3g26010-like"/>
</dbReference>
<name>A0AAP0WZI9_LIQFO</name>
<dbReference type="CDD" id="cd22157">
    <property type="entry name" value="F-box_AtFBW1-like"/>
    <property type="match status" value="1"/>
</dbReference>
<organism evidence="2 3">
    <name type="scientific">Liquidambar formosana</name>
    <name type="common">Formosan gum</name>
    <dbReference type="NCBI Taxonomy" id="63359"/>
    <lineage>
        <taxon>Eukaryota</taxon>
        <taxon>Viridiplantae</taxon>
        <taxon>Streptophyta</taxon>
        <taxon>Embryophyta</taxon>
        <taxon>Tracheophyta</taxon>
        <taxon>Spermatophyta</taxon>
        <taxon>Magnoliopsida</taxon>
        <taxon>eudicotyledons</taxon>
        <taxon>Gunneridae</taxon>
        <taxon>Pentapetalae</taxon>
        <taxon>Saxifragales</taxon>
        <taxon>Altingiaceae</taxon>
        <taxon>Liquidambar</taxon>
    </lineage>
</organism>
<accession>A0AAP0WZI9</accession>
<dbReference type="Proteomes" id="UP001415857">
    <property type="component" value="Unassembled WGS sequence"/>
</dbReference>
<dbReference type="SUPFAM" id="SSF81383">
    <property type="entry name" value="F-box domain"/>
    <property type="match status" value="1"/>
</dbReference>
<feature type="domain" description="F-box" evidence="1">
    <location>
        <begin position="23"/>
        <end position="63"/>
    </location>
</feature>
<dbReference type="Gene3D" id="1.20.1280.50">
    <property type="match status" value="1"/>
</dbReference>
<dbReference type="PANTHER" id="PTHR35546">
    <property type="entry name" value="F-BOX PROTEIN INTERACTION DOMAIN PROTEIN-RELATED"/>
    <property type="match status" value="1"/>
</dbReference>
<dbReference type="InterPro" id="IPR036047">
    <property type="entry name" value="F-box-like_dom_sf"/>
</dbReference>
<evidence type="ECO:0000313" key="2">
    <source>
        <dbReference type="EMBL" id="KAK9286749.1"/>
    </source>
</evidence>
<dbReference type="InterPro" id="IPR017451">
    <property type="entry name" value="F-box-assoc_interact_dom"/>
</dbReference>
<dbReference type="EMBL" id="JBBPBK010000004">
    <property type="protein sequence ID" value="KAK9286749.1"/>
    <property type="molecule type" value="Genomic_DNA"/>
</dbReference>
<dbReference type="Pfam" id="PF00646">
    <property type="entry name" value="F-box"/>
    <property type="match status" value="1"/>
</dbReference>
<dbReference type="Pfam" id="PF07734">
    <property type="entry name" value="FBA_1"/>
    <property type="match status" value="1"/>
</dbReference>
<dbReference type="SMART" id="SM00256">
    <property type="entry name" value="FBOX"/>
    <property type="match status" value="1"/>
</dbReference>
<dbReference type="NCBIfam" id="TIGR01640">
    <property type="entry name" value="F_box_assoc_1"/>
    <property type="match status" value="1"/>
</dbReference>
<proteinExistence type="predicted"/>
<keyword evidence="3" id="KW-1185">Reference proteome</keyword>
<protein>
    <recommendedName>
        <fullName evidence="1">F-box domain-containing protein</fullName>
    </recommendedName>
</protein>
<dbReference type="AlphaFoldDB" id="A0AAP0WZI9"/>
<dbReference type="InterPro" id="IPR006527">
    <property type="entry name" value="F-box-assoc_dom_typ1"/>
</dbReference>
<comment type="caution">
    <text evidence="2">The sequence shown here is derived from an EMBL/GenBank/DDBJ whole genome shotgun (WGS) entry which is preliminary data.</text>
</comment>
<reference evidence="2 3" key="1">
    <citation type="journal article" date="2024" name="Plant J.">
        <title>Genome sequences and population genomics reveal climatic adaptation and genomic divergence between two closely related sweetgum species.</title>
        <authorList>
            <person name="Xu W.Q."/>
            <person name="Ren C.Q."/>
            <person name="Zhang X.Y."/>
            <person name="Comes H.P."/>
            <person name="Liu X.H."/>
            <person name="Li Y.G."/>
            <person name="Kettle C.J."/>
            <person name="Jalonen R."/>
            <person name="Gaisberger H."/>
            <person name="Ma Y.Z."/>
            <person name="Qiu Y.X."/>
        </authorList>
    </citation>
    <scope>NUCLEOTIDE SEQUENCE [LARGE SCALE GENOMIC DNA]</scope>
    <source>
        <strain evidence="2">Hangzhou</strain>
    </source>
</reference>
<sequence>MTSSGESSIDSAEHPLAAGAIAGNEDLLMEILLRLPIKSLLRFESVSKTWYSLITDHHFAQGYTRRHNPNTEPSGLLLMMAGFLFLPFNDDGDQGHQAMLESWYPDNDQGFMILQSCNGLLLCSSTYFWKTYYVCNPTTRRFSTICLPSSEFWASLVSVSLAFDPLESPHYKLVFVRKVEKRTPLTYQIDIYYSETRSMRPPASGSGDPLTFAAPQGRIRFSCPVYHSGAIHWCSEDETCLYFDTCTLHLKTMPMPPFPVARNSDRVKYFGVSRGHLHLITMDNHYDMEFDILELKADYSGWFVAYRVNLDAVVINFPEITHNLVTEHLIYHILCVVRAVKEEESTMVIGVSGRIISFNLKNSTSKMICVSAPFYEVHGVKFAYQYIETLAHVS</sequence>
<dbReference type="PANTHER" id="PTHR35546:SF115">
    <property type="entry name" value="F-BOX DOMAIN-CONTAINING PROTEIN"/>
    <property type="match status" value="1"/>
</dbReference>